<keyword evidence="1 2" id="KW-0378">Hydrolase</keyword>
<dbReference type="GO" id="GO:0016874">
    <property type="term" value="F:ligase activity"/>
    <property type="evidence" value="ECO:0007669"/>
    <property type="project" value="UniProtKB-KW"/>
</dbReference>
<organism evidence="3 4">
    <name type="scientific">Virgibacillus alimentarius</name>
    <dbReference type="NCBI Taxonomy" id="698769"/>
    <lineage>
        <taxon>Bacteria</taxon>
        <taxon>Bacillati</taxon>
        <taxon>Bacillota</taxon>
        <taxon>Bacilli</taxon>
        <taxon>Bacillales</taxon>
        <taxon>Bacillaceae</taxon>
        <taxon>Virgibacillus</taxon>
    </lineage>
</organism>
<comment type="caution">
    <text evidence="3">The sequence shown here is derived from an EMBL/GenBank/DDBJ whole genome shotgun (WGS) entry which is preliminary data.</text>
</comment>
<comment type="catalytic activity">
    <reaction evidence="2">
        <text>a 3'-end 2',3'-cyclophospho-ribonucleotide-RNA + H2O = a 3'-end 2'-phospho-ribonucleotide-RNA + H(+)</text>
        <dbReference type="Rhea" id="RHEA:11828"/>
        <dbReference type="Rhea" id="RHEA-COMP:10464"/>
        <dbReference type="Rhea" id="RHEA-COMP:17353"/>
        <dbReference type="ChEBI" id="CHEBI:15377"/>
        <dbReference type="ChEBI" id="CHEBI:15378"/>
        <dbReference type="ChEBI" id="CHEBI:83064"/>
        <dbReference type="ChEBI" id="CHEBI:173113"/>
        <dbReference type="EC" id="3.1.4.58"/>
    </reaction>
</comment>
<evidence type="ECO:0000256" key="2">
    <source>
        <dbReference type="HAMAP-Rule" id="MF_01940"/>
    </source>
</evidence>
<dbReference type="HAMAP" id="MF_01940">
    <property type="entry name" value="RNA_CPDase"/>
    <property type="match status" value="1"/>
</dbReference>
<comment type="similarity">
    <text evidence="2">Belongs to the 2H phosphoesterase superfamily. ThpR family.</text>
</comment>
<accession>A0ABS4SDY1</accession>
<dbReference type="SUPFAM" id="SSF55144">
    <property type="entry name" value="LigT-like"/>
    <property type="match status" value="1"/>
</dbReference>
<feature type="short sequence motif" description="HXTX 2" evidence="2">
    <location>
        <begin position="128"/>
        <end position="131"/>
    </location>
</feature>
<dbReference type="PANTHER" id="PTHR35561:SF1">
    <property type="entry name" value="RNA 2',3'-CYCLIC PHOSPHODIESTERASE"/>
    <property type="match status" value="1"/>
</dbReference>
<name>A0ABS4SDY1_9BACI</name>
<gene>
    <name evidence="3" type="ORF">J2Z81_003075</name>
</gene>
<comment type="function">
    <text evidence="2">Hydrolyzes RNA 2',3'-cyclic phosphodiester to an RNA 2'-phosphomonoester.</text>
</comment>
<dbReference type="Gene3D" id="3.90.1140.10">
    <property type="entry name" value="Cyclic phosphodiesterase"/>
    <property type="match status" value="1"/>
</dbReference>
<feature type="active site" description="Proton acceptor" evidence="2">
    <location>
        <position position="128"/>
    </location>
</feature>
<dbReference type="PANTHER" id="PTHR35561">
    <property type="entry name" value="RNA 2',3'-CYCLIC PHOSPHODIESTERASE"/>
    <property type="match status" value="1"/>
</dbReference>
<dbReference type="InterPro" id="IPR009097">
    <property type="entry name" value="Cyclic_Pdiesterase"/>
</dbReference>
<keyword evidence="4" id="KW-1185">Reference proteome</keyword>
<proteinExistence type="inferred from homology"/>
<dbReference type="EMBL" id="JAGIKX010000051">
    <property type="protein sequence ID" value="MBP2259084.1"/>
    <property type="molecule type" value="Genomic_DNA"/>
</dbReference>
<protein>
    <recommendedName>
        <fullName evidence="2">RNA 2',3'-cyclic phosphodiesterase</fullName>
        <shortName evidence="2">RNA 2',3'-CPDase</shortName>
        <ecNumber evidence="2">3.1.4.58</ecNumber>
    </recommendedName>
</protein>
<evidence type="ECO:0000256" key="1">
    <source>
        <dbReference type="ARBA" id="ARBA00022801"/>
    </source>
</evidence>
<feature type="active site" description="Proton donor" evidence="2">
    <location>
        <position position="42"/>
    </location>
</feature>
<dbReference type="EC" id="3.1.4.58" evidence="2"/>
<dbReference type="Proteomes" id="UP001519294">
    <property type="component" value="Unassembled WGS sequence"/>
</dbReference>
<dbReference type="RefSeq" id="WP_226374443.1">
    <property type="nucleotide sequence ID" value="NZ_JAGIKX010000051.1"/>
</dbReference>
<evidence type="ECO:0000313" key="4">
    <source>
        <dbReference type="Proteomes" id="UP001519294"/>
    </source>
</evidence>
<feature type="short sequence motif" description="HXTX 1" evidence="2">
    <location>
        <begin position="42"/>
        <end position="45"/>
    </location>
</feature>
<keyword evidence="3" id="KW-0436">Ligase</keyword>
<sequence>MATHYFIAIPLSLSLKDYFSTWQEELYKTAPFKHWPNKYDLHITLKFLGPVKDEQLSRLQKELKQIETFKQFKTYAGGSIGVFGNPVKPRVLWAGVNLTDPLTKLHQQVEACALNAGFSSEFRDYRPHITLAKKWNGQSARELMQIIRAESHYKNQQLFKINEIVIYQIFPKDTPKYKIVQRFQLDGGEEDSSTN</sequence>
<evidence type="ECO:0000313" key="3">
    <source>
        <dbReference type="EMBL" id="MBP2259084.1"/>
    </source>
</evidence>
<reference evidence="3 4" key="1">
    <citation type="submission" date="2021-03" db="EMBL/GenBank/DDBJ databases">
        <title>Genomic Encyclopedia of Type Strains, Phase IV (KMG-IV): sequencing the most valuable type-strain genomes for metagenomic binning, comparative biology and taxonomic classification.</title>
        <authorList>
            <person name="Goeker M."/>
        </authorList>
    </citation>
    <scope>NUCLEOTIDE SEQUENCE [LARGE SCALE GENOMIC DNA]</scope>
    <source>
        <strain evidence="3 4">DSM 25790</strain>
    </source>
</reference>
<dbReference type="NCBIfam" id="TIGR02258">
    <property type="entry name" value="2_5_ligase"/>
    <property type="match status" value="1"/>
</dbReference>
<dbReference type="Pfam" id="PF13563">
    <property type="entry name" value="2_5_RNA_ligase2"/>
    <property type="match status" value="1"/>
</dbReference>
<dbReference type="InterPro" id="IPR004175">
    <property type="entry name" value="RNA_CPDase"/>
</dbReference>